<dbReference type="GO" id="GO:0007009">
    <property type="term" value="P:plasma membrane organization"/>
    <property type="evidence" value="ECO:0007669"/>
    <property type="project" value="TreeGrafter"/>
</dbReference>
<evidence type="ECO:0000256" key="5">
    <source>
        <dbReference type="ARBA" id="ARBA00023136"/>
    </source>
</evidence>
<dbReference type="SUPFAM" id="SSF49562">
    <property type="entry name" value="C2 domain (Calcium/lipid-binding domain, CaLB)"/>
    <property type="match status" value="1"/>
</dbReference>
<dbReference type="InterPro" id="IPR035892">
    <property type="entry name" value="C2_domain_sf"/>
</dbReference>
<evidence type="ECO:0000256" key="4">
    <source>
        <dbReference type="ARBA" id="ARBA00022989"/>
    </source>
</evidence>
<organism evidence="7 8">
    <name type="scientific">Panagrolaimus superbus</name>
    <dbReference type="NCBI Taxonomy" id="310955"/>
    <lineage>
        <taxon>Eukaryota</taxon>
        <taxon>Metazoa</taxon>
        <taxon>Ecdysozoa</taxon>
        <taxon>Nematoda</taxon>
        <taxon>Chromadorea</taxon>
        <taxon>Rhabditida</taxon>
        <taxon>Tylenchina</taxon>
        <taxon>Panagrolaimomorpha</taxon>
        <taxon>Panagrolaimoidea</taxon>
        <taxon>Panagrolaimidae</taxon>
        <taxon>Panagrolaimus</taxon>
    </lineage>
</organism>
<dbReference type="Pfam" id="PF22901">
    <property type="entry name" value="dsrm_Ferlin"/>
    <property type="match status" value="1"/>
</dbReference>
<evidence type="ECO:0000256" key="3">
    <source>
        <dbReference type="ARBA" id="ARBA00022737"/>
    </source>
</evidence>
<evidence type="ECO:0000256" key="2">
    <source>
        <dbReference type="ARBA" id="ARBA00022692"/>
    </source>
</evidence>
<dbReference type="InterPro" id="IPR055072">
    <property type="entry name" value="Ferlin_DSRM"/>
</dbReference>
<keyword evidence="2" id="KW-0812">Transmembrane</keyword>
<keyword evidence="4" id="KW-1133">Transmembrane helix</keyword>
<comment type="subcellular location">
    <subcellularLocation>
        <location evidence="1">Membrane</location>
    </subcellularLocation>
</comment>
<name>A0A914Y2D3_9BILA</name>
<dbReference type="GO" id="GO:0016020">
    <property type="term" value="C:membrane"/>
    <property type="evidence" value="ECO:0007669"/>
    <property type="project" value="UniProtKB-SubCell"/>
</dbReference>
<dbReference type="WBParaSite" id="PSU_v2.g14330.t1">
    <property type="protein sequence ID" value="PSU_v2.g14330.t1"/>
    <property type="gene ID" value="PSU_v2.g14330"/>
</dbReference>
<evidence type="ECO:0000259" key="6">
    <source>
        <dbReference type="Pfam" id="PF22901"/>
    </source>
</evidence>
<evidence type="ECO:0000256" key="1">
    <source>
        <dbReference type="ARBA" id="ARBA00004370"/>
    </source>
</evidence>
<dbReference type="PANTHER" id="PTHR12546">
    <property type="entry name" value="FER-1-LIKE"/>
    <property type="match status" value="1"/>
</dbReference>
<protein>
    <recommendedName>
        <fullName evidence="6">Ferlin dsRNA-binding domain-containing protein</fullName>
    </recommendedName>
</protein>
<sequence>MFEITTNIPKETTLKICVVDKKRFFGGEEIGETTIDLENRLLTKHRGTVGMPELYNLFGPLPWRDQLPPMEILSRYCRKMGYQPPKVLRSKDDCGLEAFGSVIWLNAIEPVEKLKCEHLLGRPIQRVALFVLHSIGLVPEHVETRPLFSAINPDLEVGKLECFIDIFPKSLGTIPPPIDITPRKPNLYQLRRFLK</sequence>
<feature type="domain" description="Ferlin dsRNA-binding" evidence="6">
    <location>
        <begin position="42"/>
        <end position="136"/>
    </location>
</feature>
<reference evidence="8" key="1">
    <citation type="submission" date="2022-11" db="UniProtKB">
        <authorList>
            <consortium name="WormBaseParasite"/>
        </authorList>
    </citation>
    <scope>IDENTIFICATION</scope>
</reference>
<evidence type="ECO:0000313" key="7">
    <source>
        <dbReference type="Proteomes" id="UP000887577"/>
    </source>
</evidence>
<dbReference type="Proteomes" id="UP000887577">
    <property type="component" value="Unplaced"/>
</dbReference>
<keyword evidence="5" id="KW-0472">Membrane</keyword>
<dbReference type="InterPro" id="IPR037721">
    <property type="entry name" value="Ferlin"/>
</dbReference>
<dbReference type="GO" id="GO:0061025">
    <property type="term" value="P:membrane fusion"/>
    <property type="evidence" value="ECO:0007669"/>
    <property type="project" value="TreeGrafter"/>
</dbReference>
<dbReference type="PANTHER" id="PTHR12546:SF33">
    <property type="entry name" value="SPERM VESICLE FUSION PROTEIN FER-1"/>
    <property type="match status" value="1"/>
</dbReference>
<proteinExistence type="predicted"/>
<dbReference type="AlphaFoldDB" id="A0A914Y2D3"/>
<keyword evidence="7" id="KW-1185">Reference proteome</keyword>
<keyword evidence="3" id="KW-0677">Repeat</keyword>
<accession>A0A914Y2D3</accession>
<evidence type="ECO:0000313" key="8">
    <source>
        <dbReference type="WBParaSite" id="PSU_v2.g14330.t1"/>
    </source>
</evidence>